<dbReference type="EMBL" id="CVRB01000001">
    <property type="protein sequence ID" value="CRK81018.1"/>
    <property type="molecule type" value="Genomic_DNA"/>
</dbReference>
<comment type="subcellular location">
    <subcellularLocation>
        <location evidence="1">Cell membrane</location>
        <topology evidence="1">Multi-pass membrane protein</topology>
    </subcellularLocation>
    <subcellularLocation>
        <location evidence="8">Membrane</location>
        <topology evidence="8">Multi-pass membrane protein</topology>
    </subcellularLocation>
</comment>
<dbReference type="GO" id="GO:0000287">
    <property type="term" value="F:magnesium ion binding"/>
    <property type="evidence" value="ECO:0007669"/>
    <property type="project" value="TreeGrafter"/>
</dbReference>
<dbReference type="Proteomes" id="UP000199087">
    <property type="component" value="Unassembled WGS sequence"/>
</dbReference>
<dbReference type="Pfam" id="PF01544">
    <property type="entry name" value="CorA"/>
    <property type="match status" value="1"/>
</dbReference>
<protein>
    <recommendedName>
        <fullName evidence="8">Magnesium transport protein CorA</fullName>
    </recommendedName>
</protein>
<dbReference type="GO" id="GO:0015087">
    <property type="term" value="F:cobalt ion transmembrane transporter activity"/>
    <property type="evidence" value="ECO:0007669"/>
    <property type="project" value="UniProtKB-UniRule"/>
</dbReference>
<name>A0A0U1NTF4_9BACI</name>
<keyword evidence="6 8" id="KW-1133">Transmembrane helix</keyword>
<keyword evidence="3 8" id="KW-0813">Transport</keyword>
<dbReference type="CDD" id="cd12831">
    <property type="entry name" value="TmCorA-like_u2"/>
    <property type="match status" value="1"/>
</dbReference>
<keyword evidence="10" id="KW-1185">Reference proteome</keyword>
<dbReference type="InterPro" id="IPR045863">
    <property type="entry name" value="CorA_TM1_TM2"/>
</dbReference>
<evidence type="ECO:0000256" key="1">
    <source>
        <dbReference type="ARBA" id="ARBA00004651"/>
    </source>
</evidence>
<evidence type="ECO:0000256" key="5">
    <source>
        <dbReference type="ARBA" id="ARBA00022692"/>
    </source>
</evidence>
<proteinExistence type="inferred from homology"/>
<evidence type="ECO:0000313" key="10">
    <source>
        <dbReference type="Proteomes" id="UP000199087"/>
    </source>
</evidence>
<dbReference type="GO" id="GO:0015095">
    <property type="term" value="F:magnesium ion transmembrane transporter activity"/>
    <property type="evidence" value="ECO:0007669"/>
    <property type="project" value="UniProtKB-UniRule"/>
</dbReference>
<dbReference type="FunFam" id="1.20.58.340:FF:000012">
    <property type="entry name" value="Magnesium transport protein CorA"/>
    <property type="match status" value="1"/>
</dbReference>
<organism evidence="9 10">
    <name type="scientific">Neobacillus massiliamazoniensis</name>
    <dbReference type="NCBI Taxonomy" id="1499688"/>
    <lineage>
        <taxon>Bacteria</taxon>
        <taxon>Bacillati</taxon>
        <taxon>Bacillota</taxon>
        <taxon>Bacilli</taxon>
        <taxon>Bacillales</taxon>
        <taxon>Bacillaceae</taxon>
        <taxon>Neobacillus</taxon>
    </lineage>
</organism>
<accession>A0A0U1NTF4</accession>
<sequence length="317" mass="37847">MIRTIAVNKHFQLIKNLQVSQLVNGDYLWYWIDFDQPSEAEMELLRNPLHFHPLAIEDCIHHLQRPKLDYYNNHTFFVLQALNPKTNTRDEVDFFLGEKFIVSFHHSPSNEISEVWKKLNVAADLGKWDPTHVFYHVLDKMVDNYFPLVYQIEDVLNEIDENSKGRSMEELLEDLFATRHDLLKLRHTISPMRDLVYRILNSQRLFDVQGKREYFSDIHDHLLKLSEMIEANRELTTDIRDSYISLNSHQTNHVMKVLTVFTTIFMPLTFIVGVYGMNFENMPELKWKDGYFACLFLMLTIAVWMYIWFKKKGWFKS</sequence>
<dbReference type="STRING" id="1499688.BN000_00912"/>
<dbReference type="GO" id="GO:0050897">
    <property type="term" value="F:cobalt ion binding"/>
    <property type="evidence" value="ECO:0007669"/>
    <property type="project" value="TreeGrafter"/>
</dbReference>
<evidence type="ECO:0000256" key="4">
    <source>
        <dbReference type="ARBA" id="ARBA00022475"/>
    </source>
</evidence>
<feature type="transmembrane region" description="Helical" evidence="8">
    <location>
        <begin position="257"/>
        <end position="278"/>
    </location>
</feature>
<comment type="similarity">
    <text evidence="2 8">Belongs to the CorA metal ion transporter (MIT) (TC 1.A.35) family.</text>
</comment>
<evidence type="ECO:0000313" key="9">
    <source>
        <dbReference type="EMBL" id="CRK81018.1"/>
    </source>
</evidence>
<keyword evidence="4 8" id="KW-1003">Cell membrane</keyword>
<evidence type="ECO:0000256" key="8">
    <source>
        <dbReference type="RuleBase" id="RU362010"/>
    </source>
</evidence>
<dbReference type="OrthoDB" id="9803416at2"/>
<keyword evidence="7 8" id="KW-0472">Membrane</keyword>
<dbReference type="PANTHER" id="PTHR46494:SF1">
    <property type="entry name" value="CORA FAMILY METAL ION TRANSPORTER (EUROFUNG)"/>
    <property type="match status" value="1"/>
</dbReference>
<dbReference type="AlphaFoldDB" id="A0A0U1NTF4"/>
<evidence type="ECO:0000256" key="6">
    <source>
        <dbReference type="ARBA" id="ARBA00022989"/>
    </source>
</evidence>
<reference evidence="10" key="1">
    <citation type="submission" date="2015-05" db="EMBL/GenBank/DDBJ databases">
        <authorList>
            <person name="Urmite Genomes"/>
        </authorList>
    </citation>
    <scope>NUCLEOTIDE SEQUENCE [LARGE SCALE GENOMIC DNA]</scope>
    <source>
        <strain evidence="10">LF1</strain>
    </source>
</reference>
<dbReference type="RefSeq" id="WP_090631441.1">
    <property type="nucleotide sequence ID" value="NZ_CVRB01000001.1"/>
</dbReference>
<dbReference type="Gene3D" id="3.30.460.20">
    <property type="entry name" value="CorA soluble domain-like"/>
    <property type="match status" value="1"/>
</dbReference>
<dbReference type="PANTHER" id="PTHR46494">
    <property type="entry name" value="CORA FAMILY METAL ION TRANSPORTER (EUROFUNG)"/>
    <property type="match status" value="1"/>
</dbReference>
<evidence type="ECO:0000256" key="2">
    <source>
        <dbReference type="ARBA" id="ARBA00009765"/>
    </source>
</evidence>
<dbReference type="InterPro" id="IPR045861">
    <property type="entry name" value="CorA_cytoplasmic_dom"/>
</dbReference>
<dbReference type="NCBIfam" id="TIGR00383">
    <property type="entry name" value="corA"/>
    <property type="match status" value="1"/>
</dbReference>
<dbReference type="SUPFAM" id="SSF143865">
    <property type="entry name" value="CorA soluble domain-like"/>
    <property type="match status" value="1"/>
</dbReference>
<comment type="function">
    <text evidence="8">Mediates influx of magnesium ions.</text>
</comment>
<gene>
    <name evidence="9" type="primary">yfjQ</name>
    <name evidence="8" type="synonym">corA</name>
    <name evidence="9" type="ORF">BN000_00912</name>
</gene>
<feature type="transmembrane region" description="Helical" evidence="8">
    <location>
        <begin position="290"/>
        <end position="309"/>
    </location>
</feature>
<dbReference type="SUPFAM" id="SSF144083">
    <property type="entry name" value="Magnesium transport protein CorA, transmembrane region"/>
    <property type="match status" value="1"/>
</dbReference>
<keyword evidence="5 8" id="KW-0812">Transmembrane</keyword>
<evidence type="ECO:0000256" key="3">
    <source>
        <dbReference type="ARBA" id="ARBA00022448"/>
    </source>
</evidence>
<dbReference type="InterPro" id="IPR004488">
    <property type="entry name" value="Mg/Co-transport_prot_CorA"/>
</dbReference>
<keyword evidence="8" id="KW-0406">Ion transport</keyword>
<dbReference type="Gene3D" id="1.20.58.340">
    <property type="entry name" value="Magnesium transport protein CorA, transmembrane region"/>
    <property type="match status" value="2"/>
</dbReference>
<keyword evidence="8" id="KW-0460">Magnesium</keyword>
<dbReference type="InterPro" id="IPR002523">
    <property type="entry name" value="MgTranspt_CorA/ZnTranspt_ZntB"/>
</dbReference>
<dbReference type="GO" id="GO:0005886">
    <property type="term" value="C:plasma membrane"/>
    <property type="evidence" value="ECO:0007669"/>
    <property type="project" value="UniProtKB-SubCell"/>
</dbReference>
<evidence type="ECO:0000256" key="7">
    <source>
        <dbReference type="ARBA" id="ARBA00023136"/>
    </source>
</evidence>